<keyword evidence="6" id="KW-0735">Signal-anchor</keyword>
<keyword evidence="12" id="KW-1185">Reference proteome</keyword>
<evidence type="ECO:0000256" key="4">
    <source>
        <dbReference type="ARBA" id="ARBA00022679"/>
    </source>
</evidence>
<comment type="pathway">
    <text evidence="2">Protein modification; protein glycosylation.</text>
</comment>
<sequence>MVRCGRRWKLAVCPVLLTVCALYVLQIVLLHSGTQTAPRSLGLGHNFWKERGGSADSRRTFTLFDPFSRDYSDSVGLKGLQGFDCVAAIEGFPVSFDQKPSAPVVGLSENTLTERTGDCQSFRERHGYRRYRQPSEEEVRFPLAFNVLLYKDVEQLHVLLRAIYRPHNSYCLHVDGHAAPKMYESTRRLASCLPNVFLASRRENITYAGFSRLQADINCMEDHWKSPVAWMYLINLPSQQFPLKTNMELVKILTVYNGSNDIEGLVGDRMLKQRFTFKHVYLPDGATGRLKLERTKDKHEDPPHGIKVVKGSAYGVFSRGFVDFVLHDQRAKDLLNWCRPVSSPDEYYWATLHHNPHLHVPGGYQGAPDKKPWLAVYASWIPRDPCHSGKTTRGICIFGARDLPQLVARKELFANKFYLDFQPQALHCLDQWLVNKSRAALPFDTLYYRQLPFVKK</sequence>
<evidence type="ECO:0000256" key="7">
    <source>
        <dbReference type="ARBA" id="ARBA00022989"/>
    </source>
</evidence>
<dbReference type="Pfam" id="PF02485">
    <property type="entry name" value="Branch"/>
    <property type="match status" value="1"/>
</dbReference>
<keyword evidence="5" id="KW-0812">Transmembrane</keyword>
<comment type="caution">
    <text evidence="11">The sequence shown here is derived from an EMBL/GenBank/DDBJ whole genome shotgun (WGS) entry which is preliminary data.</text>
</comment>
<dbReference type="InterPro" id="IPR003406">
    <property type="entry name" value="Glyco_trans_14"/>
</dbReference>
<proteinExistence type="inferred from homology"/>
<dbReference type="PANTHER" id="PTHR19297:SF181">
    <property type="entry name" value="PROTEIN XYLOSYLTRANSFERASE"/>
    <property type="match status" value="1"/>
</dbReference>
<keyword evidence="7" id="KW-1133">Transmembrane helix</keyword>
<dbReference type="GO" id="GO:0008375">
    <property type="term" value="F:acetylglucosaminyltransferase activity"/>
    <property type="evidence" value="ECO:0007669"/>
    <property type="project" value="TreeGrafter"/>
</dbReference>
<gene>
    <name evidence="11" type="ORF">V1264_011923</name>
</gene>
<protein>
    <submittedName>
        <fullName evidence="11">Uncharacterized protein</fullName>
    </submittedName>
</protein>
<comment type="subcellular location">
    <subcellularLocation>
        <location evidence="1">Membrane</location>
        <topology evidence="1">Single-pass type II membrane protein</topology>
    </subcellularLocation>
</comment>
<evidence type="ECO:0000256" key="6">
    <source>
        <dbReference type="ARBA" id="ARBA00022968"/>
    </source>
</evidence>
<keyword evidence="9" id="KW-0325">Glycoprotein</keyword>
<accession>A0AAN9BW97</accession>
<name>A0AAN9BW97_9CAEN</name>
<keyword evidence="4" id="KW-0808">Transferase</keyword>
<evidence type="ECO:0000313" key="11">
    <source>
        <dbReference type="EMBL" id="KAK7112470.1"/>
    </source>
</evidence>
<dbReference type="Proteomes" id="UP001374579">
    <property type="component" value="Unassembled WGS sequence"/>
</dbReference>
<dbReference type="GO" id="GO:0016020">
    <property type="term" value="C:membrane"/>
    <property type="evidence" value="ECO:0007669"/>
    <property type="project" value="UniProtKB-SubCell"/>
</dbReference>
<evidence type="ECO:0000256" key="9">
    <source>
        <dbReference type="ARBA" id="ARBA00023180"/>
    </source>
</evidence>
<dbReference type="PANTHER" id="PTHR19297">
    <property type="entry name" value="GLYCOSYLTRANSFERASE 14 FAMILY MEMBER"/>
    <property type="match status" value="1"/>
</dbReference>
<dbReference type="EMBL" id="JBAMIC010000002">
    <property type="protein sequence ID" value="KAK7112470.1"/>
    <property type="molecule type" value="Genomic_DNA"/>
</dbReference>
<keyword evidence="8" id="KW-0472">Membrane</keyword>
<evidence type="ECO:0000313" key="12">
    <source>
        <dbReference type="Proteomes" id="UP001374579"/>
    </source>
</evidence>
<evidence type="ECO:0000256" key="5">
    <source>
        <dbReference type="ARBA" id="ARBA00022692"/>
    </source>
</evidence>
<evidence type="ECO:0000256" key="2">
    <source>
        <dbReference type="ARBA" id="ARBA00004922"/>
    </source>
</evidence>
<evidence type="ECO:0000256" key="10">
    <source>
        <dbReference type="ARBA" id="ARBA00038150"/>
    </source>
</evidence>
<dbReference type="AlphaFoldDB" id="A0AAN9BW97"/>
<keyword evidence="3" id="KW-0328">Glycosyltransferase</keyword>
<evidence type="ECO:0000256" key="8">
    <source>
        <dbReference type="ARBA" id="ARBA00023136"/>
    </source>
</evidence>
<reference evidence="11 12" key="1">
    <citation type="submission" date="2024-02" db="EMBL/GenBank/DDBJ databases">
        <title>Chromosome-scale genome assembly of the rough periwinkle Littorina saxatilis.</title>
        <authorList>
            <person name="De Jode A."/>
            <person name="Faria R."/>
            <person name="Formenti G."/>
            <person name="Sims Y."/>
            <person name="Smith T.P."/>
            <person name="Tracey A."/>
            <person name="Wood J.M.D."/>
            <person name="Zagrodzka Z.B."/>
            <person name="Johannesson K."/>
            <person name="Butlin R.K."/>
            <person name="Leder E.H."/>
        </authorList>
    </citation>
    <scope>NUCLEOTIDE SEQUENCE [LARGE SCALE GENOMIC DNA]</scope>
    <source>
        <strain evidence="11">Snail1</strain>
        <tissue evidence="11">Muscle</tissue>
    </source>
</reference>
<evidence type="ECO:0000256" key="1">
    <source>
        <dbReference type="ARBA" id="ARBA00004606"/>
    </source>
</evidence>
<organism evidence="11 12">
    <name type="scientific">Littorina saxatilis</name>
    <dbReference type="NCBI Taxonomy" id="31220"/>
    <lineage>
        <taxon>Eukaryota</taxon>
        <taxon>Metazoa</taxon>
        <taxon>Spiralia</taxon>
        <taxon>Lophotrochozoa</taxon>
        <taxon>Mollusca</taxon>
        <taxon>Gastropoda</taxon>
        <taxon>Caenogastropoda</taxon>
        <taxon>Littorinimorpha</taxon>
        <taxon>Littorinoidea</taxon>
        <taxon>Littorinidae</taxon>
        <taxon>Littorina</taxon>
    </lineage>
</organism>
<evidence type="ECO:0000256" key="3">
    <source>
        <dbReference type="ARBA" id="ARBA00022676"/>
    </source>
</evidence>
<comment type="similarity">
    <text evidence="10">Belongs to the glycosyltransferase 14 family.</text>
</comment>